<dbReference type="RefSeq" id="WP_274691607.1">
    <property type="nucleotide sequence ID" value="NZ_JAPMOU010000058.1"/>
</dbReference>
<reference evidence="1 2" key="1">
    <citation type="submission" date="2022-11" db="EMBL/GenBank/DDBJ databases">
        <title>Spartinivicinus poritis sp. nov., isolated from scleractinian coral Porites lutea.</title>
        <authorList>
            <person name="Zhang G."/>
            <person name="Cai L."/>
            <person name="Wei Q."/>
        </authorList>
    </citation>
    <scope>NUCLEOTIDE SEQUENCE [LARGE SCALE GENOMIC DNA]</scope>
    <source>
        <strain evidence="1 2">A2-2</strain>
    </source>
</reference>
<gene>
    <name evidence="1" type="ORF">ORQ98_25360</name>
</gene>
<sequence>MIKIINNMGSVNETRRKSDTDVSGCQLTLAFKENPPEFLKKNLLLINNEPTHVPMKTGIYYFQIVPLAEKHAVDHNGKKINCCLLKQTPDYSKAVISAYFLAYKQDGIESLQLEAEADLFFSAGLTGCGLAVESIPNPQVFHIDGDKYTNDKMLVSLPNADNKRLYNDETYGHDHYYGGSSAIGVREEGGWQFYGQAWYMKSLESYQLAFREGVFLI</sequence>
<name>A0ABT5UIP3_9GAMM</name>
<keyword evidence="2" id="KW-1185">Reference proteome</keyword>
<evidence type="ECO:0000313" key="1">
    <source>
        <dbReference type="EMBL" id="MDE1465298.1"/>
    </source>
</evidence>
<organism evidence="1 2">
    <name type="scientific">Spartinivicinus poritis</name>
    <dbReference type="NCBI Taxonomy" id="2994640"/>
    <lineage>
        <taxon>Bacteria</taxon>
        <taxon>Pseudomonadati</taxon>
        <taxon>Pseudomonadota</taxon>
        <taxon>Gammaproteobacteria</taxon>
        <taxon>Oceanospirillales</taxon>
        <taxon>Zooshikellaceae</taxon>
        <taxon>Spartinivicinus</taxon>
    </lineage>
</organism>
<comment type="caution">
    <text evidence="1">The sequence shown here is derived from an EMBL/GenBank/DDBJ whole genome shotgun (WGS) entry which is preliminary data.</text>
</comment>
<proteinExistence type="predicted"/>
<evidence type="ECO:0000313" key="2">
    <source>
        <dbReference type="Proteomes" id="UP001528823"/>
    </source>
</evidence>
<dbReference type="Proteomes" id="UP001528823">
    <property type="component" value="Unassembled WGS sequence"/>
</dbReference>
<protein>
    <submittedName>
        <fullName evidence="1">Uncharacterized protein</fullName>
    </submittedName>
</protein>
<dbReference type="EMBL" id="JAPMOU010000058">
    <property type="protein sequence ID" value="MDE1465298.1"/>
    <property type="molecule type" value="Genomic_DNA"/>
</dbReference>
<accession>A0ABT5UIP3</accession>